<evidence type="ECO:0000313" key="3">
    <source>
        <dbReference type="Proteomes" id="UP000307602"/>
    </source>
</evidence>
<keyword evidence="1" id="KW-0472">Membrane</keyword>
<dbReference type="Proteomes" id="UP000307602">
    <property type="component" value="Unassembled WGS sequence"/>
</dbReference>
<feature type="transmembrane region" description="Helical" evidence="1">
    <location>
        <begin position="6"/>
        <end position="21"/>
    </location>
</feature>
<dbReference type="AlphaFoldDB" id="A0A4S1DTC8"/>
<gene>
    <name evidence="2" type="ORF">EM932_16930</name>
</gene>
<evidence type="ECO:0008006" key="4">
    <source>
        <dbReference type="Google" id="ProtNLM"/>
    </source>
</evidence>
<accession>A0A4S1DTC8</accession>
<dbReference type="EMBL" id="SRSO01000028">
    <property type="protein sequence ID" value="TGV01043.1"/>
    <property type="molecule type" value="Genomic_DNA"/>
</dbReference>
<proteinExistence type="predicted"/>
<evidence type="ECO:0000256" key="1">
    <source>
        <dbReference type="SAM" id="Phobius"/>
    </source>
</evidence>
<protein>
    <recommendedName>
        <fullName evidence="4">Redoxin domain-containing protein</fullName>
    </recommendedName>
</protein>
<name>A0A4S1DTC8_9FLAO</name>
<keyword evidence="1" id="KW-1133">Transmembrane helix</keyword>
<keyword evidence="1" id="KW-0812">Transmembrane</keyword>
<organism evidence="2 3">
    <name type="scientific">Flavivirga rizhaonensis</name>
    <dbReference type="NCBI Taxonomy" id="2559571"/>
    <lineage>
        <taxon>Bacteria</taxon>
        <taxon>Pseudomonadati</taxon>
        <taxon>Bacteroidota</taxon>
        <taxon>Flavobacteriia</taxon>
        <taxon>Flavobacteriales</taxon>
        <taxon>Flavobacteriaceae</taxon>
        <taxon>Flavivirga</taxon>
    </lineage>
</organism>
<evidence type="ECO:0000313" key="2">
    <source>
        <dbReference type="EMBL" id="TGV01043.1"/>
    </source>
</evidence>
<comment type="caution">
    <text evidence="2">The sequence shown here is derived from an EMBL/GenBank/DDBJ whole genome shotgun (WGS) entry which is preliminary data.</text>
</comment>
<dbReference type="RefSeq" id="WP_135878395.1">
    <property type="nucleotide sequence ID" value="NZ_SRSO01000028.1"/>
</dbReference>
<dbReference type="OrthoDB" id="677754at2"/>
<sequence length="202" mass="23680">MKKVGLYVILFLGFINIYLLYNNKSTIKRLNDINNNEVMRYENDKHLYEETIKEQFLNNSILINPNLELIDSNNKKILIKKVIGKNKKLVIRSSEKGCGMCIEGELKRIKKYSDSIGISNIIIITTHSSARKLEVFKKMNDINFDTYFCEDLGFPIENKSEKTFVFILGNELISNNFFLTNLEFPELSYNYYSSIIHKLHER</sequence>
<keyword evidence="3" id="KW-1185">Reference proteome</keyword>
<reference evidence="2 3" key="1">
    <citation type="submission" date="2019-04" db="EMBL/GenBank/DDBJ databases">
        <authorList>
            <person name="Liu A."/>
        </authorList>
    </citation>
    <scope>NUCLEOTIDE SEQUENCE [LARGE SCALE GENOMIC DNA]</scope>
    <source>
        <strain evidence="2 3">RZ03</strain>
    </source>
</reference>